<feature type="transmembrane region" description="Helical" evidence="6">
    <location>
        <begin position="191"/>
        <end position="213"/>
    </location>
</feature>
<comment type="subcellular location">
    <subcellularLocation>
        <location evidence="1">Cell membrane</location>
        <topology evidence="1">Multi-pass membrane protein</topology>
    </subcellularLocation>
</comment>
<evidence type="ECO:0000256" key="6">
    <source>
        <dbReference type="SAM" id="Phobius"/>
    </source>
</evidence>
<dbReference type="InterPro" id="IPR022791">
    <property type="entry name" value="L-PG_synthase/AglD"/>
</dbReference>
<evidence type="ECO:0000256" key="4">
    <source>
        <dbReference type="ARBA" id="ARBA00022989"/>
    </source>
</evidence>
<feature type="transmembrane region" description="Helical" evidence="6">
    <location>
        <begin position="139"/>
        <end position="159"/>
    </location>
</feature>
<dbReference type="EMBL" id="JAAHFQ010000016">
    <property type="protein sequence ID" value="NER26314.1"/>
    <property type="molecule type" value="Genomic_DNA"/>
</dbReference>
<evidence type="ECO:0000256" key="1">
    <source>
        <dbReference type="ARBA" id="ARBA00004651"/>
    </source>
</evidence>
<organism evidence="7">
    <name type="scientific">Symploca sp. SIO1C4</name>
    <dbReference type="NCBI Taxonomy" id="2607765"/>
    <lineage>
        <taxon>Bacteria</taxon>
        <taxon>Bacillati</taxon>
        <taxon>Cyanobacteriota</taxon>
        <taxon>Cyanophyceae</taxon>
        <taxon>Coleofasciculales</taxon>
        <taxon>Coleofasciculaceae</taxon>
        <taxon>Symploca</taxon>
    </lineage>
</organism>
<keyword evidence="3 6" id="KW-0812">Transmembrane</keyword>
<dbReference type="PANTHER" id="PTHR40277:SF1">
    <property type="entry name" value="BLL5419 PROTEIN"/>
    <property type="match status" value="1"/>
</dbReference>
<sequence length="215" mass="23888">MVYDAWQLGASKSRAVATVIVDRFLGLLGLMLFAVGSLLFAQQLGVHLPSLQLWLLLGAMLVFLLVWMLLVPSRQMVKLIIKMRLPLWQNLQQKLINIIKAFLVFRNYQAVLSMSLGLSLMVQISVIVHYYLIAKALNLPVTLQIFFLIVPLVTVIMVLPISINGIGLRENAFVLLLGTFASGISRPEAIAFSWLAYGIVIIQGLLGGIVYALRK</sequence>
<proteinExistence type="predicted"/>
<keyword evidence="5 6" id="KW-0472">Membrane</keyword>
<keyword evidence="2" id="KW-1003">Cell membrane</keyword>
<protein>
    <submittedName>
        <fullName evidence="7">Flippase-like domain-containing protein</fullName>
    </submittedName>
</protein>
<evidence type="ECO:0000313" key="7">
    <source>
        <dbReference type="EMBL" id="NER26314.1"/>
    </source>
</evidence>
<accession>A0A6B3N874</accession>
<dbReference type="PANTHER" id="PTHR40277">
    <property type="entry name" value="BLL5419 PROTEIN"/>
    <property type="match status" value="1"/>
</dbReference>
<feature type="transmembrane region" description="Helical" evidence="6">
    <location>
        <begin position="20"/>
        <end position="41"/>
    </location>
</feature>
<evidence type="ECO:0000256" key="3">
    <source>
        <dbReference type="ARBA" id="ARBA00022692"/>
    </source>
</evidence>
<dbReference type="Pfam" id="PF03706">
    <property type="entry name" value="LPG_synthase_TM"/>
    <property type="match status" value="1"/>
</dbReference>
<comment type="caution">
    <text evidence="7">The sequence shown here is derived from an EMBL/GenBank/DDBJ whole genome shotgun (WGS) entry which is preliminary data.</text>
</comment>
<evidence type="ECO:0000256" key="2">
    <source>
        <dbReference type="ARBA" id="ARBA00022475"/>
    </source>
</evidence>
<dbReference type="GO" id="GO:0005886">
    <property type="term" value="C:plasma membrane"/>
    <property type="evidence" value="ECO:0007669"/>
    <property type="project" value="UniProtKB-SubCell"/>
</dbReference>
<feature type="transmembrane region" description="Helical" evidence="6">
    <location>
        <begin position="53"/>
        <end position="73"/>
    </location>
</feature>
<feature type="transmembrane region" description="Helical" evidence="6">
    <location>
        <begin position="110"/>
        <end position="133"/>
    </location>
</feature>
<feature type="transmembrane region" description="Helical" evidence="6">
    <location>
        <begin position="166"/>
        <end position="185"/>
    </location>
</feature>
<name>A0A6B3N874_9CYAN</name>
<reference evidence="7" key="1">
    <citation type="submission" date="2019-11" db="EMBL/GenBank/DDBJ databases">
        <title>Genomic insights into an expanded diversity of filamentous marine cyanobacteria reveals the extraordinary biosynthetic potential of Moorea and Okeania.</title>
        <authorList>
            <person name="Ferreira Leao T."/>
            <person name="Wang M."/>
            <person name="Moss N."/>
            <person name="Da Silva R."/>
            <person name="Sanders J."/>
            <person name="Nurk S."/>
            <person name="Gurevich A."/>
            <person name="Humphrey G."/>
            <person name="Reher R."/>
            <person name="Zhu Q."/>
            <person name="Belda-Ferre P."/>
            <person name="Glukhov E."/>
            <person name="Rex R."/>
            <person name="Dorrestein P.C."/>
            <person name="Knight R."/>
            <person name="Pevzner P."/>
            <person name="Gerwick W.H."/>
            <person name="Gerwick L."/>
        </authorList>
    </citation>
    <scope>NUCLEOTIDE SEQUENCE</scope>
    <source>
        <strain evidence="7">SIO1C4</strain>
    </source>
</reference>
<dbReference type="AlphaFoldDB" id="A0A6B3N874"/>
<keyword evidence="4 6" id="KW-1133">Transmembrane helix</keyword>
<gene>
    <name evidence="7" type="ORF">F6J89_01295</name>
</gene>
<evidence type="ECO:0000256" key="5">
    <source>
        <dbReference type="ARBA" id="ARBA00023136"/>
    </source>
</evidence>